<dbReference type="Pfam" id="PF01557">
    <property type="entry name" value="FAA_hydrolase"/>
    <property type="match status" value="1"/>
</dbReference>
<dbReference type="OMA" id="AFGPWMT"/>
<dbReference type="OrthoDB" id="74910at2759"/>
<keyword evidence="4" id="KW-0378">Hydrolase</keyword>
<dbReference type="SUPFAM" id="SSF56529">
    <property type="entry name" value="FAH"/>
    <property type="match status" value="1"/>
</dbReference>
<accession>A0A138ZXC7</accession>
<dbReference type="GO" id="GO:0006107">
    <property type="term" value="P:oxaloacetate metabolic process"/>
    <property type="evidence" value="ECO:0007669"/>
    <property type="project" value="UniProtKB-ARBA"/>
</dbReference>
<dbReference type="PANTHER" id="PTHR11820">
    <property type="entry name" value="ACYLPYRUVASE"/>
    <property type="match status" value="1"/>
</dbReference>
<evidence type="ECO:0000313" key="5">
    <source>
        <dbReference type="Proteomes" id="UP000070544"/>
    </source>
</evidence>
<dbReference type="GO" id="GO:0016787">
    <property type="term" value="F:hydrolase activity"/>
    <property type="evidence" value="ECO:0007669"/>
    <property type="project" value="UniProtKB-KW"/>
</dbReference>
<name>A0A138ZXC7_GONPJ</name>
<gene>
    <name evidence="4" type="ORF">M427DRAFT_117787</name>
</gene>
<sequence>MPSWKRLIRFEAVEGGIHFGEPVDETPLDAAKVESIKAREITGGPFDGKVGTRILTVKKLLSPLESTPLIPCIGLNYRKHAEESGHPIPKYPMLFQKPPTSLAGPFETITLPAFTNDGQMDYEGELCVVIGKGGKNIPLDKALDHVLGYTVGNDISARWWQIKHSGGQFCFGKGMDKFAPIGPLIVSPEVIPDPQKLQLTTKVDGIVRQSESTQDMIFSVPEIISFLSKGTTLLPGTVIMTGTPSGVGLAQKPPVILNEGTVCRVEIEGVGAIENTFTYATDDSYVALS</sequence>
<protein>
    <submittedName>
        <fullName evidence="4">Fumarylacetoacetate hydrolase family protein</fullName>
    </submittedName>
</protein>
<evidence type="ECO:0000256" key="2">
    <source>
        <dbReference type="ARBA" id="ARBA00022723"/>
    </source>
</evidence>
<dbReference type="Gene3D" id="3.90.850.10">
    <property type="entry name" value="Fumarylacetoacetase-like, C-terminal domain"/>
    <property type="match status" value="1"/>
</dbReference>
<proteinExistence type="inferred from homology"/>
<dbReference type="AlphaFoldDB" id="A0A138ZXC7"/>
<dbReference type="GO" id="GO:0050163">
    <property type="term" value="F:oxaloacetate tautomerase activity"/>
    <property type="evidence" value="ECO:0007669"/>
    <property type="project" value="UniProtKB-ARBA"/>
</dbReference>
<feature type="domain" description="Fumarylacetoacetase-like C-terminal" evidence="3">
    <location>
        <begin position="71"/>
        <end position="277"/>
    </location>
</feature>
<keyword evidence="5" id="KW-1185">Reference proteome</keyword>
<dbReference type="STRING" id="1344416.A0A138ZXC7"/>
<evidence type="ECO:0000256" key="1">
    <source>
        <dbReference type="ARBA" id="ARBA00010211"/>
    </source>
</evidence>
<dbReference type="Proteomes" id="UP000070544">
    <property type="component" value="Unassembled WGS sequence"/>
</dbReference>
<comment type="similarity">
    <text evidence="1">Belongs to the FAH family.</text>
</comment>
<organism evidence="4 5">
    <name type="scientific">Gonapodya prolifera (strain JEL478)</name>
    <name type="common">Monoblepharis prolifera</name>
    <dbReference type="NCBI Taxonomy" id="1344416"/>
    <lineage>
        <taxon>Eukaryota</taxon>
        <taxon>Fungi</taxon>
        <taxon>Fungi incertae sedis</taxon>
        <taxon>Chytridiomycota</taxon>
        <taxon>Chytridiomycota incertae sedis</taxon>
        <taxon>Monoblepharidomycetes</taxon>
        <taxon>Monoblepharidales</taxon>
        <taxon>Gonapodyaceae</taxon>
        <taxon>Gonapodya</taxon>
    </lineage>
</organism>
<reference evidence="4 5" key="1">
    <citation type="journal article" date="2015" name="Genome Biol. Evol.">
        <title>Phylogenomic analyses indicate that early fungi evolved digesting cell walls of algal ancestors of land plants.</title>
        <authorList>
            <person name="Chang Y."/>
            <person name="Wang S."/>
            <person name="Sekimoto S."/>
            <person name="Aerts A.L."/>
            <person name="Choi C."/>
            <person name="Clum A."/>
            <person name="LaButti K.M."/>
            <person name="Lindquist E.A."/>
            <person name="Yee Ngan C."/>
            <person name="Ohm R.A."/>
            <person name="Salamov A.A."/>
            <person name="Grigoriev I.V."/>
            <person name="Spatafora J.W."/>
            <person name="Berbee M.L."/>
        </authorList>
    </citation>
    <scope>NUCLEOTIDE SEQUENCE [LARGE SCALE GENOMIC DNA]</scope>
    <source>
        <strain evidence="4 5">JEL478</strain>
    </source>
</reference>
<dbReference type="GO" id="GO:0046872">
    <property type="term" value="F:metal ion binding"/>
    <property type="evidence" value="ECO:0007669"/>
    <property type="project" value="UniProtKB-KW"/>
</dbReference>
<dbReference type="InterPro" id="IPR036663">
    <property type="entry name" value="Fumarylacetoacetase_C_sf"/>
</dbReference>
<evidence type="ECO:0000313" key="4">
    <source>
        <dbReference type="EMBL" id="KXS09160.1"/>
    </source>
</evidence>
<evidence type="ECO:0000259" key="3">
    <source>
        <dbReference type="Pfam" id="PF01557"/>
    </source>
</evidence>
<dbReference type="PANTHER" id="PTHR11820:SF112">
    <property type="entry name" value="FUMARYLACETOACETATE HYDROLASE FAMILY PROTEIN (AFU_ORTHOLOGUE AFUA_1G02370)-RELATED"/>
    <property type="match status" value="1"/>
</dbReference>
<keyword evidence="2" id="KW-0479">Metal-binding</keyword>
<dbReference type="EMBL" id="KQ965885">
    <property type="protein sequence ID" value="KXS09160.1"/>
    <property type="molecule type" value="Genomic_DNA"/>
</dbReference>
<dbReference type="InterPro" id="IPR011234">
    <property type="entry name" value="Fumarylacetoacetase-like_C"/>
</dbReference>
<dbReference type="FunFam" id="3.90.850.10:FF:000002">
    <property type="entry name" value="2-hydroxyhepta-2,4-diene-1,7-dioate isomerase"/>
    <property type="match status" value="1"/>
</dbReference>